<proteinExistence type="predicted"/>
<reference evidence="3" key="2">
    <citation type="submission" date="2013-12" db="EMBL/GenBank/DDBJ databases">
        <authorList>
            <person name="Yu Y."/>
            <person name="Lee S."/>
            <person name="de Baynast K."/>
            <person name="Wissotski M."/>
            <person name="Liu L."/>
            <person name="Talag J."/>
            <person name="Goicoechea J."/>
            <person name="Angelova A."/>
            <person name="Jetty R."/>
            <person name="Kudrna D."/>
            <person name="Golser W."/>
            <person name="Rivera L."/>
            <person name="Zhang J."/>
            <person name="Wing R."/>
        </authorList>
    </citation>
    <scope>NUCLEOTIDE SEQUENCE</scope>
</reference>
<name>A0A0D9XC92_9ORYZ</name>
<protein>
    <submittedName>
        <fullName evidence="2">Uncharacterized protein</fullName>
    </submittedName>
</protein>
<keyword evidence="1" id="KW-1133">Transmembrane helix</keyword>
<keyword evidence="3" id="KW-1185">Reference proteome</keyword>
<reference evidence="2 3" key="1">
    <citation type="submission" date="2012-08" db="EMBL/GenBank/DDBJ databases">
        <title>Oryza genome evolution.</title>
        <authorList>
            <person name="Wing R.A."/>
        </authorList>
    </citation>
    <scope>NUCLEOTIDE SEQUENCE</scope>
</reference>
<evidence type="ECO:0000256" key="1">
    <source>
        <dbReference type="SAM" id="Phobius"/>
    </source>
</evidence>
<dbReference type="Gramene" id="LPERR09G03250.1">
    <property type="protein sequence ID" value="LPERR09G03250.1"/>
    <property type="gene ID" value="LPERR09G03250"/>
</dbReference>
<accession>A0A0D9XC92</accession>
<dbReference type="PANTHER" id="PTHR31170:SF18">
    <property type="entry name" value="(WILD MALAYSIAN BANANA) HYPOTHETICAL PROTEIN"/>
    <property type="match status" value="1"/>
</dbReference>
<dbReference type="Pfam" id="PF03140">
    <property type="entry name" value="DUF247"/>
    <property type="match status" value="1"/>
</dbReference>
<dbReference type="HOGENOM" id="CLU_020188_5_3_1"/>
<dbReference type="PANTHER" id="PTHR31170">
    <property type="entry name" value="BNAC04G53230D PROTEIN"/>
    <property type="match status" value="1"/>
</dbReference>
<dbReference type="eggNOG" id="ENOG502RY48">
    <property type="taxonomic scope" value="Eukaryota"/>
</dbReference>
<evidence type="ECO:0000313" key="2">
    <source>
        <dbReference type="EnsemblPlants" id="LPERR09G03250.1"/>
    </source>
</evidence>
<sequence length="470" mass="52562">MNSENYQTTIDVVSSLVDELMVASCPRCDTIKSGCKIPWLNEEDEPGVVCIGPYYHDPLHRNEQEKRLVLHNLLPVDEKQKVDKLRRLFEAVYTIEKEARGHYVDHPWTMDSAEFVQMLVLDGCYILGKFVLPHCCHPAGLSVSDGKGADFTGSPALSDSCSQVSSSIQSAGMGMAAKSNRRGHAMRNVALVRDVFCRLDNQIPFCVLDTIHKVLHGNKMSGSCTLVADTVARQLRELLQNLSYSVVGAKIHKPWHLNHLLHMHFQPVSVDEKPNAAAAAAARVYRWRSATQYHAAGVRFKTRHLDGGGARSILDVELDGLTLRMPSLTVDNNTCTILRNLMNLEQHNPEIGSHVTAYCVFMSQLAGTAHDVELLARKGIIVHALLTDSHVAEMLASLCSGITIDLDEPRHSYLHKTRKALERLYQSRRVHCMTLPRRNPWLVLALFAAIVALLCNLLQAIYIIKTYYRT</sequence>
<dbReference type="STRING" id="77586.A0A0D9XC92"/>
<organism evidence="2 3">
    <name type="scientific">Leersia perrieri</name>
    <dbReference type="NCBI Taxonomy" id="77586"/>
    <lineage>
        <taxon>Eukaryota</taxon>
        <taxon>Viridiplantae</taxon>
        <taxon>Streptophyta</taxon>
        <taxon>Embryophyta</taxon>
        <taxon>Tracheophyta</taxon>
        <taxon>Spermatophyta</taxon>
        <taxon>Magnoliopsida</taxon>
        <taxon>Liliopsida</taxon>
        <taxon>Poales</taxon>
        <taxon>Poaceae</taxon>
        <taxon>BOP clade</taxon>
        <taxon>Oryzoideae</taxon>
        <taxon>Oryzeae</taxon>
        <taxon>Oryzinae</taxon>
        <taxon>Leersia</taxon>
    </lineage>
</organism>
<evidence type="ECO:0000313" key="3">
    <source>
        <dbReference type="Proteomes" id="UP000032180"/>
    </source>
</evidence>
<feature type="transmembrane region" description="Helical" evidence="1">
    <location>
        <begin position="441"/>
        <end position="464"/>
    </location>
</feature>
<reference evidence="2" key="3">
    <citation type="submission" date="2015-04" db="UniProtKB">
        <authorList>
            <consortium name="EnsemblPlants"/>
        </authorList>
    </citation>
    <scope>IDENTIFICATION</scope>
</reference>
<keyword evidence="1" id="KW-0812">Transmembrane</keyword>
<keyword evidence="1" id="KW-0472">Membrane</keyword>
<dbReference type="AlphaFoldDB" id="A0A0D9XC92"/>
<dbReference type="InterPro" id="IPR004158">
    <property type="entry name" value="DUF247_pln"/>
</dbReference>
<dbReference type="Proteomes" id="UP000032180">
    <property type="component" value="Chromosome 9"/>
</dbReference>
<dbReference type="EnsemblPlants" id="LPERR09G03250.1">
    <property type="protein sequence ID" value="LPERR09G03250.1"/>
    <property type="gene ID" value="LPERR09G03250"/>
</dbReference>